<evidence type="ECO:0000313" key="1">
    <source>
        <dbReference type="EMBL" id="JAD32506.1"/>
    </source>
</evidence>
<protein>
    <submittedName>
        <fullName evidence="1">Uncharacterized protein</fullName>
    </submittedName>
</protein>
<organism evidence="1">
    <name type="scientific">Arundo donax</name>
    <name type="common">Giant reed</name>
    <name type="synonym">Donax arundinaceus</name>
    <dbReference type="NCBI Taxonomy" id="35708"/>
    <lineage>
        <taxon>Eukaryota</taxon>
        <taxon>Viridiplantae</taxon>
        <taxon>Streptophyta</taxon>
        <taxon>Embryophyta</taxon>
        <taxon>Tracheophyta</taxon>
        <taxon>Spermatophyta</taxon>
        <taxon>Magnoliopsida</taxon>
        <taxon>Liliopsida</taxon>
        <taxon>Poales</taxon>
        <taxon>Poaceae</taxon>
        <taxon>PACMAD clade</taxon>
        <taxon>Arundinoideae</taxon>
        <taxon>Arundineae</taxon>
        <taxon>Arundo</taxon>
    </lineage>
</organism>
<name>A0A0A8Z128_ARUDO</name>
<reference evidence="1" key="1">
    <citation type="submission" date="2014-09" db="EMBL/GenBank/DDBJ databases">
        <authorList>
            <person name="Magalhaes I.L.F."/>
            <person name="Oliveira U."/>
            <person name="Santos F.R."/>
            <person name="Vidigal T.H.D.A."/>
            <person name="Brescovit A.D."/>
            <person name="Santos A.J."/>
        </authorList>
    </citation>
    <scope>NUCLEOTIDE SEQUENCE</scope>
    <source>
        <tissue evidence="1">Shoot tissue taken approximately 20 cm above the soil surface</tissue>
    </source>
</reference>
<proteinExistence type="predicted"/>
<dbReference type="EMBL" id="GBRH01265389">
    <property type="protein sequence ID" value="JAD32506.1"/>
    <property type="molecule type" value="Transcribed_RNA"/>
</dbReference>
<sequence>MSTPPFATGSGEDEEELCGYGLRVMIRATTRTQQNHNSKNGDEC</sequence>
<accession>A0A0A8Z128</accession>
<dbReference type="AlphaFoldDB" id="A0A0A8Z128"/>
<reference evidence="1" key="2">
    <citation type="journal article" date="2015" name="Data Brief">
        <title>Shoot transcriptome of the giant reed, Arundo donax.</title>
        <authorList>
            <person name="Barrero R.A."/>
            <person name="Guerrero F.D."/>
            <person name="Moolhuijzen P."/>
            <person name="Goolsby J.A."/>
            <person name="Tidwell J."/>
            <person name="Bellgard S.E."/>
            <person name="Bellgard M.I."/>
        </authorList>
    </citation>
    <scope>NUCLEOTIDE SEQUENCE</scope>
    <source>
        <tissue evidence="1">Shoot tissue taken approximately 20 cm above the soil surface</tissue>
    </source>
</reference>